<evidence type="ECO:0000256" key="3">
    <source>
        <dbReference type="ARBA" id="ARBA00022801"/>
    </source>
</evidence>
<dbReference type="InterPro" id="IPR054579">
    <property type="entry name" value="GCE-like_dom"/>
</dbReference>
<proteinExistence type="predicted"/>
<dbReference type="PANTHER" id="PTHR22946">
    <property type="entry name" value="DIENELACTONE HYDROLASE DOMAIN-CONTAINING PROTEIN-RELATED"/>
    <property type="match status" value="1"/>
</dbReference>
<dbReference type="Gene3D" id="3.40.50.1820">
    <property type="entry name" value="alpha/beta hydrolase"/>
    <property type="match status" value="1"/>
</dbReference>
<evidence type="ECO:0000313" key="7">
    <source>
        <dbReference type="EMBL" id="QDT31387.1"/>
    </source>
</evidence>
<reference evidence="7 8" key="1">
    <citation type="submission" date="2019-02" db="EMBL/GenBank/DDBJ databases">
        <title>Deep-cultivation of Planctomycetes and their phenomic and genomic characterization uncovers novel biology.</title>
        <authorList>
            <person name="Wiegand S."/>
            <person name="Jogler M."/>
            <person name="Boedeker C."/>
            <person name="Pinto D."/>
            <person name="Vollmers J."/>
            <person name="Rivas-Marin E."/>
            <person name="Kohn T."/>
            <person name="Peeters S.H."/>
            <person name="Heuer A."/>
            <person name="Rast P."/>
            <person name="Oberbeckmann S."/>
            <person name="Bunk B."/>
            <person name="Jeske O."/>
            <person name="Meyerdierks A."/>
            <person name="Storesund J.E."/>
            <person name="Kallscheuer N."/>
            <person name="Luecker S."/>
            <person name="Lage O.M."/>
            <person name="Pohl T."/>
            <person name="Merkel B.J."/>
            <person name="Hornburger P."/>
            <person name="Mueller R.-W."/>
            <person name="Bruemmer F."/>
            <person name="Labrenz M."/>
            <person name="Spormann A.M."/>
            <person name="Op den Camp H."/>
            <person name="Overmann J."/>
            <person name="Amann R."/>
            <person name="Jetten M.S.M."/>
            <person name="Mascher T."/>
            <person name="Medema M.H."/>
            <person name="Devos D.P."/>
            <person name="Kaster A.-K."/>
            <person name="Ovreas L."/>
            <person name="Rohde M."/>
            <person name="Galperin M.Y."/>
            <person name="Jogler C."/>
        </authorList>
    </citation>
    <scope>NUCLEOTIDE SEQUENCE [LARGE SCALE GENOMIC DNA]</scope>
    <source>
        <strain evidence="7 8">Mal48</strain>
    </source>
</reference>
<evidence type="ECO:0000256" key="2">
    <source>
        <dbReference type="ARBA" id="ARBA00022729"/>
    </source>
</evidence>
<keyword evidence="2 4" id="KW-0732">Signal</keyword>
<evidence type="ECO:0000256" key="1">
    <source>
        <dbReference type="ARBA" id="ARBA00022487"/>
    </source>
</evidence>
<dbReference type="CDD" id="cd04502">
    <property type="entry name" value="SGNH_hydrolase_like_7"/>
    <property type="match status" value="1"/>
</dbReference>
<keyword evidence="3 7" id="KW-0378">Hydrolase</keyword>
<dbReference type="OrthoDB" id="244125at2"/>
<dbReference type="EMBL" id="CP036267">
    <property type="protein sequence ID" value="QDT31387.1"/>
    <property type="molecule type" value="Genomic_DNA"/>
</dbReference>
<dbReference type="GO" id="GO:0052689">
    <property type="term" value="F:carboxylic ester hydrolase activity"/>
    <property type="evidence" value="ECO:0007669"/>
    <property type="project" value="UniProtKB-KW"/>
</dbReference>
<gene>
    <name evidence="7" type="ORF">Mal48_06200</name>
</gene>
<protein>
    <submittedName>
        <fullName evidence="7">GDSL-like Lipase/Acylhydrolase</fullName>
    </submittedName>
</protein>
<dbReference type="Gene3D" id="3.40.50.1110">
    <property type="entry name" value="SGNH hydrolase"/>
    <property type="match status" value="1"/>
</dbReference>
<keyword evidence="8" id="KW-1185">Reference proteome</keyword>
<dbReference type="InterPro" id="IPR013830">
    <property type="entry name" value="SGNH_hydro"/>
</dbReference>
<keyword evidence="1" id="KW-0719">Serine esterase</keyword>
<dbReference type="InterPro" id="IPR029058">
    <property type="entry name" value="AB_hydrolase_fold"/>
</dbReference>
<dbReference type="SUPFAM" id="SSF52266">
    <property type="entry name" value="SGNH hydrolase"/>
    <property type="match status" value="1"/>
</dbReference>
<evidence type="ECO:0000313" key="8">
    <source>
        <dbReference type="Proteomes" id="UP000315724"/>
    </source>
</evidence>
<feature type="domain" description="SGNH hydrolase-type esterase" evidence="5">
    <location>
        <begin position="76"/>
        <end position="216"/>
    </location>
</feature>
<evidence type="ECO:0000259" key="6">
    <source>
        <dbReference type="Pfam" id="PF22244"/>
    </source>
</evidence>
<evidence type="ECO:0000259" key="5">
    <source>
        <dbReference type="Pfam" id="PF13472"/>
    </source>
</evidence>
<dbReference type="SUPFAM" id="SSF53474">
    <property type="entry name" value="alpha/beta-Hydrolases"/>
    <property type="match status" value="1"/>
</dbReference>
<name>A0A517QIJ1_9PLAN</name>
<dbReference type="RefSeq" id="WP_145195908.1">
    <property type="nucleotide sequence ID" value="NZ_CP036267.1"/>
</dbReference>
<dbReference type="InterPro" id="IPR050261">
    <property type="entry name" value="FrsA_esterase"/>
</dbReference>
<evidence type="ECO:0000256" key="4">
    <source>
        <dbReference type="SAM" id="SignalP"/>
    </source>
</evidence>
<accession>A0A517QIJ1</accession>
<dbReference type="PANTHER" id="PTHR22946:SF8">
    <property type="entry name" value="ACETYL XYLAN ESTERASE DOMAIN-CONTAINING PROTEIN"/>
    <property type="match status" value="1"/>
</dbReference>
<sequence precursor="true">MIRFLYMLTAVGFIFSIAAKAPAQDQKKTADPFARWESNIKAFEADDKKHPKEPGQVLFIGSSSIRLWDLEKWFPGLDAINRGFGGSEVADSLHFYDRIVKPYAPRAIVMYAGDNDLSREKTPAQVQADFKEFVTKVHKDFPDTQIIFVAIKPSIKRWNLIEKVREANSLIIKMAESDEQLTFLDIDTPMIGEDEMPKKEFFAKDGLHLNDAGYKLWSDLLKPHLDAIPAIKDARFKPLRNLRDAYHPWSPPTTLAAWEKEAERIRRQVLVSNGLWPLPEKTPLEPVISKKIDRGDHTVQNVYFRSRPGHYVTGNLYRPKNIEGKIPGILCPHGHWKDGRFYDAEGGSQSQLDQGAEEFASGAHSPLQARMVQLARMGTVVFHYDMIGYADSQPLDHRTGFNDADAALRLHNLMGLQTWNSIRSLDFLESLPEVDTDRLAVTGASGGGTQTMILAAIDDRVDVTFPAVMVSTGMQGGCVCENASYLRQGVNNIAFAALFAPKPQSMSGADDWTIEIETKGLPELKQVYSLFGKADNIEAKAFPQFKHNYNQVARELMYNWFNEHLDLRIDGPIQQSDFWPLTREQLTVFNDKNPLPDDALAAAPLRDLMTKEDQEEFESWLKGDIADYRNIVGGAAEVMLKPEVSDIETEYTTVRQDSEATSDITRADGIVTNSDGAHIKTVSLSSETKEPAGFVFWFDSAGNSHLFKDDGAIKDEVLQLIQAGYIVVSADLFMTGDSKGRTQSALDYPIDEKYPGYTYCYNTPLLTERVRDILTVIQNSSQQDKKRFLVATGDAGVWQLLARTAIPGDKIDQTIVDLNGFSFANVTTIDDPNLLPGALKFGGLPGLARLIEPSPLAIFGASKKDDFNKTLSHFKENLILSSEPLTDKKVVQMILESE</sequence>
<dbReference type="InterPro" id="IPR036514">
    <property type="entry name" value="SGNH_hydro_sf"/>
</dbReference>
<organism evidence="7 8">
    <name type="scientific">Thalassoglobus polymorphus</name>
    <dbReference type="NCBI Taxonomy" id="2527994"/>
    <lineage>
        <taxon>Bacteria</taxon>
        <taxon>Pseudomonadati</taxon>
        <taxon>Planctomycetota</taxon>
        <taxon>Planctomycetia</taxon>
        <taxon>Planctomycetales</taxon>
        <taxon>Planctomycetaceae</taxon>
        <taxon>Thalassoglobus</taxon>
    </lineage>
</organism>
<dbReference type="Pfam" id="PF22244">
    <property type="entry name" value="GCE_fung"/>
    <property type="match status" value="1"/>
</dbReference>
<dbReference type="KEGG" id="tpol:Mal48_06200"/>
<feature type="chain" id="PRO_5021770355" evidence="4">
    <location>
        <begin position="24"/>
        <end position="898"/>
    </location>
</feature>
<dbReference type="AlphaFoldDB" id="A0A517QIJ1"/>
<feature type="signal peptide" evidence="4">
    <location>
        <begin position="1"/>
        <end position="23"/>
    </location>
</feature>
<feature type="domain" description="4-O-methyl-glucuronoyl methylesterase-like" evidence="6">
    <location>
        <begin position="380"/>
        <end position="475"/>
    </location>
</feature>
<dbReference type="Proteomes" id="UP000315724">
    <property type="component" value="Chromosome"/>
</dbReference>
<dbReference type="Pfam" id="PF13472">
    <property type="entry name" value="Lipase_GDSL_2"/>
    <property type="match status" value="1"/>
</dbReference>